<dbReference type="OrthoDB" id="228033at2"/>
<dbReference type="EMBL" id="CP007129">
    <property type="protein sequence ID" value="AHG93082.1"/>
    <property type="molecule type" value="Genomic_DNA"/>
</dbReference>
<reference evidence="2 3" key="1">
    <citation type="journal article" date="2014" name="Genome Announc.">
        <title>Genome Sequence and Methylome of Soil Bacterium Gemmatirosa kalamazoonensis KBS708T, a Member of the Rarely Cultivated Gemmatimonadetes Phylum.</title>
        <authorList>
            <person name="Debruyn J.M."/>
            <person name="Radosevich M."/>
            <person name="Wommack K.E."/>
            <person name="Polson S.W."/>
            <person name="Hauser L.J."/>
            <person name="Fawaz M.N."/>
            <person name="Korlach J."/>
            <person name="Tsai Y.C."/>
        </authorList>
    </citation>
    <scope>NUCLEOTIDE SEQUENCE [LARGE SCALE GENOMIC DNA]</scope>
    <source>
        <strain evidence="2 3">KBS708</strain>
        <plasmid evidence="3">Plasmid 1</plasmid>
    </source>
</reference>
<geneLocation type="plasmid" evidence="2 3">
    <name>1</name>
</geneLocation>
<dbReference type="HOGENOM" id="CLU_113673_0_0_0"/>
<feature type="domain" description="DUF4178" evidence="1">
    <location>
        <begin position="59"/>
        <end position="196"/>
    </location>
</feature>
<sequence>MTGRTATCPNCGAAIVFLWSGAVQTTCAYCRSVLVRHDVELEKVGVAGDVPLDSSPVQRGSAGTWRGHNFTVVGRIVYEYERGGWNEWHLRFDDGRSGWLSDAQLEWAVTELVTPTPELPRDFQFAPGSTLDVAGDRFTVTTVTAARYVTVEGELPFEYWDKGRVNFVDLRTPTARFATIDYSETPPLVFVGEFVEFDALRLQGLREFEGWPLPR</sequence>
<dbReference type="InterPro" id="IPR025235">
    <property type="entry name" value="DUF4178"/>
</dbReference>
<dbReference type="InParanoid" id="W0RRI8"/>
<evidence type="ECO:0000313" key="2">
    <source>
        <dbReference type="EMBL" id="AHG93082.1"/>
    </source>
</evidence>
<dbReference type="Pfam" id="PF13785">
    <property type="entry name" value="DUF4178"/>
    <property type="match status" value="1"/>
</dbReference>
<dbReference type="AlphaFoldDB" id="W0RRI8"/>
<dbReference type="Proteomes" id="UP000019151">
    <property type="component" value="Plasmid 1"/>
</dbReference>
<dbReference type="PATRIC" id="fig|861299.3.peg.5582"/>
<proteinExistence type="predicted"/>
<keyword evidence="2" id="KW-0614">Plasmid</keyword>
<protein>
    <recommendedName>
        <fullName evidence="1">DUF4178 domain-containing protein</fullName>
    </recommendedName>
</protein>
<organism evidence="2 3">
    <name type="scientific">Gemmatirosa kalamazoonensis</name>
    <dbReference type="NCBI Taxonomy" id="861299"/>
    <lineage>
        <taxon>Bacteria</taxon>
        <taxon>Pseudomonadati</taxon>
        <taxon>Gemmatimonadota</taxon>
        <taxon>Gemmatimonadia</taxon>
        <taxon>Gemmatimonadales</taxon>
        <taxon>Gemmatimonadaceae</taxon>
        <taxon>Gemmatirosa</taxon>
    </lineage>
</organism>
<dbReference type="KEGG" id="gba:J421_5547"/>
<accession>W0RRI8</accession>
<name>W0RRI8_9BACT</name>
<keyword evidence="3" id="KW-1185">Reference proteome</keyword>
<dbReference type="RefSeq" id="WP_025414392.1">
    <property type="nucleotide sequence ID" value="NZ_CP007129.1"/>
</dbReference>
<evidence type="ECO:0000313" key="3">
    <source>
        <dbReference type="Proteomes" id="UP000019151"/>
    </source>
</evidence>
<evidence type="ECO:0000259" key="1">
    <source>
        <dbReference type="Pfam" id="PF13785"/>
    </source>
</evidence>
<gene>
    <name evidence="2" type="ORF">J421_5547</name>
</gene>